<dbReference type="EMBL" id="JMHU01000007">
    <property type="protein sequence ID" value="KDA46169.1"/>
    <property type="molecule type" value="Genomic_DNA"/>
</dbReference>
<dbReference type="InterPro" id="IPR046242">
    <property type="entry name" value="DUF6275"/>
</dbReference>
<organism evidence="1 2">
    <name type="scientific">Ligilactobacillus animalis</name>
    <dbReference type="NCBI Taxonomy" id="1605"/>
    <lineage>
        <taxon>Bacteria</taxon>
        <taxon>Bacillati</taxon>
        <taxon>Bacillota</taxon>
        <taxon>Bacilli</taxon>
        <taxon>Lactobacillales</taxon>
        <taxon>Lactobacillaceae</taxon>
        <taxon>Ligilactobacillus</taxon>
    </lineage>
</organism>
<proteinExistence type="predicted"/>
<gene>
    <name evidence="1" type="ORF">Lani381_0853</name>
</gene>
<evidence type="ECO:0008006" key="3">
    <source>
        <dbReference type="Google" id="ProtNLM"/>
    </source>
</evidence>
<dbReference type="RefSeq" id="WP_035448017.1">
    <property type="nucleotide sequence ID" value="NZ_CP195054.1"/>
</dbReference>
<sequence>MDGRKFLDLCVEKLLDIVNDYNRFDNTDADDVFIVWSCKTLQHNKALLGVDGSDEYYEFTYNGDKKELYVDVYSKADQHVFEESQL</sequence>
<name>A0ABR4RQ16_9LACO</name>
<accession>A0ABR4RQ16</accession>
<reference evidence="1 2" key="1">
    <citation type="submission" date="2014-04" db="EMBL/GenBank/DDBJ databases">
        <title>Draft Genome Sequence of Lactobacillus animalis 381-IL-28.</title>
        <authorList>
            <person name="Sturino J.M."/>
            <person name="Rajendran M."/>
            <person name="Altermann E."/>
        </authorList>
    </citation>
    <scope>NUCLEOTIDE SEQUENCE [LARGE SCALE GENOMIC DNA]</scope>
    <source>
        <strain evidence="1 2">381-IL-28</strain>
    </source>
</reference>
<evidence type="ECO:0000313" key="1">
    <source>
        <dbReference type="EMBL" id="KDA46169.1"/>
    </source>
</evidence>
<comment type="caution">
    <text evidence="1">The sequence shown here is derived from an EMBL/GenBank/DDBJ whole genome shotgun (WGS) entry which is preliminary data.</text>
</comment>
<dbReference type="Proteomes" id="UP000027129">
    <property type="component" value="Unassembled WGS sequence"/>
</dbReference>
<evidence type="ECO:0000313" key="2">
    <source>
        <dbReference type="Proteomes" id="UP000027129"/>
    </source>
</evidence>
<dbReference type="Pfam" id="PF19791">
    <property type="entry name" value="DUF6275"/>
    <property type="match status" value="1"/>
</dbReference>
<keyword evidence="2" id="KW-1185">Reference proteome</keyword>
<protein>
    <recommendedName>
        <fullName evidence="3">Phage protein</fullName>
    </recommendedName>
</protein>